<evidence type="ECO:0000313" key="2">
    <source>
        <dbReference type="EMBL" id="AIF12008.1"/>
    </source>
</evidence>
<name>A0A075HDQ6_9ARCH</name>
<reference evidence="2" key="1">
    <citation type="journal article" date="2014" name="Genome Biol. Evol.">
        <title>Pangenome evidence for extensive interdomain horizontal transfer affecting lineage core and shell genes in uncultured planktonic thaumarchaeota and euryarchaeota.</title>
        <authorList>
            <person name="Deschamps P."/>
            <person name="Zivanovic Y."/>
            <person name="Moreira D."/>
            <person name="Rodriguez-Valera F."/>
            <person name="Lopez-Garcia P."/>
        </authorList>
    </citation>
    <scope>NUCLEOTIDE SEQUENCE</scope>
</reference>
<dbReference type="AlphaFoldDB" id="A0A075HDQ6"/>
<feature type="region of interest" description="Disordered" evidence="1">
    <location>
        <begin position="150"/>
        <end position="169"/>
    </location>
</feature>
<protein>
    <submittedName>
        <fullName evidence="2">Uncharacterized protein</fullName>
    </submittedName>
</protein>
<proteinExistence type="predicted"/>
<organism evidence="2">
    <name type="scientific">uncultured marine thaumarchaeote KM3_54_C03</name>
    <dbReference type="NCBI Taxonomy" id="1456190"/>
    <lineage>
        <taxon>Archaea</taxon>
        <taxon>Nitrososphaerota</taxon>
        <taxon>environmental samples</taxon>
    </lineage>
</organism>
<dbReference type="EMBL" id="KF900934">
    <property type="protein sequence ID" value="AIF12008.1"/>
    <property type="molecule type" value="Genomic_DNA"/>
</dbReference>
<sequence>MIFMPEEDNKEAKAEVQPSSLSEAQAEAAAAHAEYEAAKEAAAQAKPDDGTLRPTTISDAVAASEAAAEAELAYKAAEERKLKAARVASEAAWKAEYESAKELVVEVKTGDSFSNKRKQDRIFRREMGEPEFFLFDKRVTMKSVLSSEEQEEISRKVQIPTDQTPKYDPKHVLSPEFAGDSNYEAGVSDLLDETKQKLDRLLNDPEANPQEIELVKNSLKKLEYLLENFELGMNVFRTAKGGRSTLRE</sequence>
<feature type="region of interest" description="Disordered" evidence="1">
    <location>
        <begin position="1"/>
        <end position="55"/>
    </location>
</feature>
<feature type="compositionally biased region" description="Low complexity" evidence="1">
    <location>
        <begin position="23"/>
        <end position="32"/>
    </location>
</feature>
<accession>A0A075HDQ6</accession>
<evidence type="ECO:0000256" key="1">
    <source>
        <dbReference type="SAM" id="MobiDB-lite"/>
    </source>
</evidence>